<sequence>MPLSYVRTFSDKVITAMQSNGIIQQQDNIISFCHQSYLDFLLAEKVVNEIAEGGDILTWIGNKESQTLFRREQLRQALNLLFEESQKKFTKIVNDILFAENVRFNFKHLVLEVIGQSNNPNRYLENIIIALVEDLYWKQHVINTTIINNEFFVRLLIKKNIINSWLNSKDKEEVNQGVNILKSVCKKIPDEIAEILKPHIDESKEWNRTINYILGEDIENDSESLFEIRIDMMRKKEYPNFVNWKNICSKVPIKTLILLKTALKLLINNEIDDDNIQFQRNRLFSWYSVDMEALLMIADNDPFSVWNILIDEYVNLAIYKLDVSYINYQLLYDNSKYGQIQIEKGIMKLLIRAGINLAQNSFQILIDKINQIMLYNSATMNAITAKILSGISKEYADMAIGWLVEDITRIEVGNSIGGSHCLLASQIIQNQSPYCSENIFSIIEDKIYNYHEINETKNAKYYLEIRRMGYYHHYWGKTQFLLLSCLDKKRINKKTFELLRVLERRYIGCTREDIMGGIKLDTHWIKSSIDKNLLKISEKAWLKIIKNKNISFDYFGKTKSINEEYDVESSIFQFSSSLLIVAKYYPERFAKLLLKFPKETHPLYIVAILDALRLLKVDDNFPEEIKKTWQPASIETIITVLKKIKCLNDRNVAISFCRLISERAEEIWPVEIIDMLILLAINFPDPLNGKLDLCDANWDGNMDNVTIHTLFDNTINCVKGLAADAIGKLLWNNKDLLDKVTPAIEALIQDPHPVVRMSSVFALMPVINIDINKAVKWFNIAVKDDLRVAGTYYSIKFINYIIKTHTEAISLIIDKMLLSSNEEILEKASEMISTYNILYGIFDEYLEKCCNGTVSQKKAVILKASQLIAEPDYAGKCREIIEKFINDDNEEVRKQTGFAFYKDILEVKDNIKFVKKYILSKSFFDNTILLHILLDYKDDLLDFSDIIFGICDTVSKIRNNELKERSRSLNYSVEDISELLLRLYDQSFDYDDKIFYKCLDAWDDMFESGILHVRNLTRSIGI</sequence>
<reference evidence="1 2" key="1">
    <citation type="submission" date="2016-05" db="EMBL/GenBank/DDBJ databases">
        <title>Microbial solvent formation.</title>
        <authorList>
            <person name="Poehlein A."/>
            <person name="Montoya Solano J.D."/>
            <person name="Flitsch S."/>
            <person name="Krabben P."/>
            <person name="Duerre P."/>
            <person name="Daniel R."/>
        </authorList>
    </citation>
    <scope>NUCLEOTIDE SEQUENCE [LARGE SCALE GENOMIC DNA]</scope>
    <source>
        <strain evidence="1 2">DSM 2619</strain>
    </source>
</reference>
<comment type="caution">
    <text evidence="1">The sequence shown here is derived from an EMBL/GenBank/DDBJ whole genome shotgun (WGS) entry which is preliminary data.</text>
</comment>
<dbReference type="InterPro" id="IPR016024">
    <property type="entry name" value="ARM-type_fold"/>
</dbReference>
<gene>
    <name evidence="1" type="ORF">CLPUN_25140</name>
</gene>
<name>A0A1S8TGX9_9CLOT</name>
<keyword evidence="2" id="KW-1185">Reference proteome</keyword>
<dbReference type="STRING" id="29367.CLPUN_25140"/>
<dbReference type="OrthoDB" id="7051144at2"/>
<accession>A0A1S8TGX9</accession>
<dbReference type="Proteomes" id="UP000190890">
    <property type="component" value="Unassembled WGS sequence"/>
</dbReference>
<proteinExistence type="predicted"/>
<evidence type="ECO:0000313" key="1">
    <source>
        <dbReference type="EMBL" id="OOM76988.1"/>
    </source>
</evidence>
<dbReference type="EMBL" id="LZZM01000159">
    <property type="protein sequence ID" value="OOM76988.1"/>
    <property type="molecule type" value="Genomic_DNA"/>
</dbReference>
<dbReference type="SUPFAM" id="SSF48371">
    <property type="entry name" value="ARM repeat"/>
    <property type="match status" value="1"/>
</dbReference>
<evidence type="ECO:0000313" key="2">
    <source>
        <dbReference type="Proteomes" id="UP000190890"/>
    </source>
</evidence>
<dbReference type="RefSeq" id="WP_077847640.1">
    <property type="nucleotide sequence ID" value="NZ_LZZM01000159.1"/>
</dbReference>
<dbReference type="AlphaFoldDB" id="A0A1S8TGX9"/>
<organism evidence="1 2">
    <name type="scientific">Clostridium puniceum</name>
    <dbReference type="NCBI Taxonomy" id="29367"/>
    <lineage>
        <taxon>Bacteria</taxon>
        <taxon>Bacillati</taxon>
        <taxon>Bacillota</taxon>
        <taxon>Clostridia</taxon>
        <taxon>Eubacteriales</taxon>
        <taxon>Clostridiaceae</taxon>
        <taxon>Clostridium</taxon>
    </lineage>
</organism>
<protein>
    <submittedName>
        <fullName evidence="1">Uncharacterized protein</fullName>
    </submittedName>
</protein>